<dbReference type="GO" id="GO:0015205">
    <property type="term" value="F:nucleobase transmembrane transporter activity"/>
    <property type="evidence" value="ECO:0007669"/>
    <property type="project" value="TreeGrafter"/>
</dbReference>
<feature type="transmembrane region" description="Helical" evidence="6">
    <location>
        <begin position="445"/>
        <end position="464"/>
    </location>
</feature>
<name>A0A427XWN3_9TREE</name>
<dbReference type="GO" id="GO:0005886">
    <property type="term" value="C:plasma membrane"/>
    <property type="evidence" value="ECO:0007669"/>
    <property type="project" value="TreeGrafter"/>
</dbReference>
<dbReference type="GeneID" id="39591463"/>
<comment type="subcellular location">
    <subcellularLocation>
        <location evidence="1">Membrane</location>
        <topology evidence="1">Multi-pass membrane protein</topology>
    </subcellularLocation>
</comment>
<keyword evidence="8" id="KW-1185">Reference proteome</keyword>
<dbReference type="InterPro" id="IPR045225">
    <property type="entry name" value="Uracil/uridine/allantoin_perm"/>
</dbReference>
<keyword evidence="5 6" id="KW-0472">Membrane</keyword>
<comment type="caution">
    <text evidence="7">The sequence shown here is derived from an EMBL/GenBank/DDBJ whole genome shotgun (WGS) entry which is preliminary data.</text>
</comment>
<feature type="transmembrane region" description="Helical" evidence="6">
    <location>
        <begin position="393"/>
        <end position="413"/>
    </location>
</feature>
<evidence type="ECO:0008006" key="9">
    <source>
        <dbReference type="Google" id="ProtNLM"/>
    </source>
</evidence>
<dbReference type="Gene3D" id="1.10.4160.10">
    <property type="entry name" value="Hydantoin permease"/>
    <property type="match status" value="1"/>
</dbReference>
<dbReference type="PANTHER" id="PTHR30618">
    <property type="entry name" value="NCS1 FAMILY PURINE/PYRIMIDINE TRANSPORTER"/>
    <property type="match status" value="1"/>
</dbReference>
<keyword evidence="3 6" id="KW-0812">Transmembrane</keyword>
<feature type="transmembrane region" description="Helical" evidence="6">
    <location>
        <begin position="476"/>
        <end position="495"/>
    </location>
</feature>
<feature type="transmembrane region" description="Helical" evidence="6">
    <location>
        <begin position="120"/>
        <end position="144"/>
    </location>
</feature>
<evidence type="ECO:0000256" key="4">
    <source>
        <dbReference type="ARBA" id="ARBA00022989"/>
    </source>
</evidence>
<dbReference type="OrthoDB" id="2018619at2759"/>
<evidence type="ECO:0000313" key="7">
    <source>
        <dbReference type="EMBL" id="RSH83250.1"/>
    </source>
</evidence>
<proteinExistence type="inferred from homology"/>
<protein>
    <recommendedName>
        <fullName evidence="9">Uracil permease</fullName>
    </recommendedName>
</protein>
<dbReference type="EMBL" id="RSCE01000004">
    <property type="protein sequence ID" value="RSH83250.1"/>
    <property type="molecule type" value="Genomic_DNA"/>
</dbReference>
<dbReference type="RefSeq" id="XP_028477202.1">
    <property type="nucleotide sequence ID" value="XM_028622310.1"/>
</dbReference>
<evidence type="ECO:0000256" key="2">
    <source>
        <dbReference type="ARBA" id="ARBA00008974"/>
    </source>
</evidence>
<evidence type="ECO:0000256" key="6">
    <source>
        <dbReference type="SAM" id="Phobius"/>
    </source>
</evidence>
<accession>A0A427XWN3</accession>
<feature type="transmembrane region" description="Helical" evidence="6">
    <location>
        <begin position="164"/>
        <end position="189"/>
    </location>
</feature>
<evidence type="ECO:0000256" key="3">
    <source>
        <dbReference type="ARBA" id="ARBA00022692"/>
    </source>
</evidence>
<gene>
    <name evidence="7" type="ORF">EHS24_006920</name>
</gene>
<dbReference type="AlphaFoldDB" id="A0A427XWN3"/>
<reference evidence="7 8" key="1">
    <citation type="submission" date="2018-11" db="EMBL/GenBank/DDBJ databases">
        <title>Genome sequence of Apiotrichum porosum DSM 27194.</title>
        <authorList>
            <person name="Aliyu H."/>
            <person name="Gorte O."/>
            <person name="Ochsenreither K."/>
        </authorList>
    </citation>
    <scope>NUCLEOTIDE SEQUENCE [LARGE SCALE GENOMIC DNA]</scope>
    <source>
        <strain evidence="7 8">DSM 27194</strain>
    </source>
</reference>
<evidence type="ECO:0000256" key="5">
    <source>
        <dbReference type="ARBA" id="ARBA00023136"/>
    </source>
</evidence>
<keyword evidence="4 6" id="KW-1133">Transmembrane helix</keyword>
<feature type="transmembrane region" description="Helical" evidence="6">
    <location>
        <begin position="368"/>
        <end position="387"/>
    </location>
</feature>
<evidence type="ECO:0000313" key="8">
    <source>
        <dbReference type="Proteomes" id="UP000279236"/>
    </source>
</evidence>
<feature type="transmembrane region" description="Helical" evidence="6">
    <location>
        <begin position="196"/>
        <end position="218"/>
    </location>
</feature>
<feature type="transmembrane region" description="Helical" evidence="6">
    <location>
        <begin position="238"/>
        <end position="259"/>
    </location>
</feature>
<dbReference type="Proteomes" id="UP000279236">
    <property type="component" value="Unassembled WGS sequence"/>
</dbReference>
<dbReference type="PANTHER" id="PTHR30618:SF0">
    <property type="entry name" value="PURINE-URACIL PERMEASE NCS1"/>
    <property type="match status" value="1"/>
</dbReference>
<organism evidence="7 8">
    <name type="scientific">Apiotrichum porosum</name>
    <dbReference type="NCBI Taxonomy" id="105984"/>
    <lineage>
        <taxon>Eukaryota</taxon>
        <taxon>Fungi</taxon>
        <taxon>Dikarya</taxon>
        <taxon>Basidiomycota</taxon>
        <taxon>Agaricomycotina</taxon>
        <taxon>Tremellomycetes</taxon>
        <taxon>Trichosporonales</taxon>
        <taxon>Trichosporonaceae</taxon>
        <taxon>Apiotrichum</taxon>
    </lineage>
</organism>
<dbReference type="InterPro" id="IPR001248">
    <property type="entry name" value="Pur-cyt_permease"/>
</dbReference>
<feature type="transmembrane region" description="Helical" evidence="6">
    <location>
        <begin position="280"/>
        <end position="305"/>
    </location>
</feature>
<evidence type="ECO:0000256" key="1">
    <source>
        <dbReference type="ARBA" id="ARBA00004141"/>
    </source>
</evidence>
<dbReference type="Pfam" id="PF02133">
    <property type="entry name" value="Transp_cyt_pur"/>
    <property type="match status" value="1"/>
</dbReference>
<sequence length="548" mass="60509">MVRNRFTKASLVLPKEDSCIAPDGVWTNKDMDPSPPEHRTWTSWTFFSYWVCDLFQPGGWATTAAFVGMGLTWWESCLAVLTGSFLSALVIALNGVTGGTVHTPFAVTSRATYGYWGSKFVVFSRCAIATFWLSINTFSAGQYASYAIEAIWPSYGRIKNSVPVAQGATTIDFISFLIIWIIQFPFILIHPSKLRWVFHIKAMLVPVVALGTMIWAIVKAGPLASEALSTPTNRVAPGKLRFIAFMTAVTSVQGTWATMGVNVGDFSRYTRKPSASWAQLWAFPIINTLVSIVAAITAACCQAIYGDVLYQPYLIVAKWNTSPGARTAMFLASILWALANVTTNVTANSISAANDMCALAPKYINIRRGQLIAVTIGVWGFAPWKVLASANNFLTFMSSYSVVLAPIGALMAFDFFIIKRQKYDVYALYQPWGIYRYAKGWNWRAYVALIFGIAPNIPGMASAINEKIEIGNIKYVYMVSNITADFIALAVYYILNKVFPAAESIIPKAVHETGLPIENDIIRPFPIRDYEDKDETGNAIVDVTAPRD</sequence>
<comment type="similarity">
    <text evidence="2">Belongs to the purine-cytosine permease (2.A.39) family.</text>
</comment>
<feature type="transmembrane region" description="Helical" evidence="6">
    <location>
        <begin position="325"/>
        <end position="347"/>
    </location>
</feature>